<reference evidence="1" key="1">
    <citation type="journal article" date="2020" name="mSystems">
        <title>Genome- and Community-Level Interaction Insights into Carbon Utilization and Element Cycling Functions of Hydrothermarchaeota in Hydrothermal Sediment.</title>
        <authorList>
            <person name="Zhou Z."/>
            <person name="Liu Y."/>
            <person name="Xu W."/>
            <person name="Pan J."/>
            <person name="Luo Z.H."/>
            <person name="Li M."/>
        </authorList>
    </citation>
    <scope>NUCLEOTIDE SEQUENCE [LARGE SCALE GENOMIC DNA]</scope>
    <source>
        <strain evidence="1">SpSt-102</strain>
    </source>
</reference>
<accession>A0A7C5V5P6</accession>
<dbReference type="EMBL" id="DRUZ01000064">
    <property type="protein sequence ID" value="HHS01862.1"/>
    <property type="molecule type" value="Genomic_DNA"/>
</dbReference>
<gene>
    <name evidence="1" type="ORF">ENL71_04945</name>
</gene>
<dbReference type="Pfam" id="PF11420">
    <property type="entry name" value="Subtilosin_A"/>
    <property type="match status" value="1"/>
</dbReference>
<dbReference type="InterPro" id="IPR021539">
    <property type="entry name" value="Subtilosin_A"/>
</dbReference>
<name>A0A7C5V5P6_9FIRM</name>
<comment type="caution">
    <text evidence="1">The sequence shown here is derived from an EMBL/GenBank/DDBJ whole genome shotgun (WGS) entry which is preliminary data.</text>
</comment>
<evidence type="ECO:0000313" key="1">
    <source>
        <dbReference type="EMBL" id="HHS01862.1"/>
    </source>
</evidence>
<dbReference type="AlphaFoldDB" id="A0A7C5V5P6"/>
<organism evidence="1">
    <name type="scientific">Caldicellulosiruptor owensensis</name>
    <dbReference type="NCBI Taxonomy" id="55205"/>
    <lineage>
        <taxon>Bacteria</taxon>
        <taxon>Bacillati</taxon>
        <taxon>Bacillota</taxon>
        <taxon>Bacillota incertae sedis</taxon>
        <taxon>Caldicellulosiruptorales</taxon>
        <taxon>Caldicellulosiruptoraceae</taxon>
        <taxon>Caldicellulosiruptor</taxon>
    </lineage>
</organism>
<sequence length="50" mass="5259">MSCYIYMPDYPGYVRNSKGCAACSLCAICLSDGPIPDFEGFGLAGLAGLF</sequence>
<proteinExistence type="predicted"/>
<protein>
    <submittedName>
        <fullName evidence="1">Subtilosin A family bacteriocin</fullName>
    </submittedName>
</protein>